<dbReference type="EC" id="2.7.7.6" evidence="5"/>
<accession>A0A942YK38</accession>
<proteinExistence type="inferred from homology"/>
<name>A0A942YK38_9BACI</name>
<gene>
    <name evidence="5" type="primary">rpoY</name>
    <name evidence="6" type="ORF">KHA93_03925</name>
</gene>
<evidence type="ECO:0000313" key="7">
    <source>
        <dbReference type="Proteomes" id="UP000682713"/>
    </source>
</evidence>
<keyword evidence="1 5" id="KW-0240">DNA-directed RNA polymerase</keyword>
<dbReference type="Gene3D" id="3.10.20.730">
    <property type="entry name" value="RNAP, epsilon subunit-like"/>
    <property type="match status" value="1"/>
</dbReference>
<evidence type="ECO:0000256" key="1">
    <source>
        <dbReference type="ARBA" id="ARBA00022478"/>
    </source>
</evidence>
<dbReference type="HAMAP" id="MF_01553">
    <property type="entry name" value="RNApol_bact_RpoY"/>
    <property type="match status" value="1"/>
</dbReference>
<dbReference type="AlphaFoldDB" id="A0A942YK38"/>
<evidence type="ECO:0000256" key="4">
    <source>
        <dbReference type="ARBA" id="ARBA00023163"/>
    </source>
</evidence>
<evidence type="ECO:0000256" key="3">
    <source>
        <dbReference type="ARBA" id="ARBA00022695"/>
    </source>
</evidence>
<comment type="catalytic activity">
    <reaction evidence="5">
        <text>RNA(n) + a ribonucleoside 5'-triphosphate = RNA(n+1) + diphosphate</text>
        <dbReference type="Rhea" id="RHEA:21248"/>
        <dbReference type="Rhea" id="RHEA-COMP:14527"/>
        <dbReference type="Rhea" id="RHEA-COMP:17342"/>
        <dbReference type="ChEBI" id="CHEBI:33019"/>
        <dbReference type="ChEBI" id="CHEBI:61557"/>
        <dbReference type="ChEBI" id="CHEBI:140395"/>
        <dbReference type="EC" id="2.7.7.6"/>
    </reaction>
</comment>
<comment type="caution">
    <text evidence="6">The sequence shown here is derived from an EMBL/GenBank/DDBJ whole genome shotgun (WGS) entry which is preliminary data.</text>
</comment>
<evidence type="ECO:0000256" key="2">
    <source>
        <dbReference type="ARBA" id="ARBA00022679"/>
    </source>
</evidence>
<evidence type="ECO:0000256" key="5">
    <source>
        <dbReference type="HAMAP-Rule" id="MF_01553"/>
    </source>
</evidence>
<protein>
    <recommendedName>
        <fullName evidence="5">DNA-directed RNA polymerase subunit epsilon</fullName>
        <shortName evidence="5">RNAP epsilon subunit</shortName>
        <ecNumber evidence="5">2.7.7.6</ecNumber>
    </recommendedName>
    <alternativeName>
        <fullName evidence="5">RNA polymerase epsilon subunit</fullName>
    </alternativeName>
    <alternativeName>
        <fullName evidence="5">Transcriptase subunit epsilon</fullName>
    </alternativeName>
</protein>
<dbReference type="NCBIfam" id="NF010188">
    <property type="entry name" value="PRK13667.1"/>
    <property type="match status" value="1"/>
</dbReference>
<dbReference type="Proteomes" id="UP000682713">
    <property type="component" value="Unassembled WGS sequence"/>
</dbReference>
<dbReference type="EMBL" id="JAGYPJ010000001">
    <property type="protein sequence ID" value="MBS4198799.1"/>
    <property type="molecule type" value="Genomic_DNA"/>
</dbReference>
<evidence type="ECO:0000313" key="6">
    <source>
        <dbReference type="EMBL" id="MBS4198799.1"/>
    </source>
</evidence>
<dbReference type="Pfam" id="PF07288">
    <property type="entry name" value="RpoY"/>
    <property type="match status" value="1"/>
</dbReference>
<reference evidence="6 7" key="1">
    <citation type="submission" date="2021-05" db="EMBL/GenBank/DDBJ databases">
        <title>Novel Bacillus species.</title>
        <authorList>
            <person name="Liu G."/>
        </authorList>
    </citation>
    <scope>NUCLEOTIDE SEQUENCE [LARGE SCALE GENOMIC DNA]</scope>
    <source>
        <strain evidence="6 7">FJAT-49732</strain>
    </source>
</reference>
<organism evidence="6 7">
    <name type="scientific">Lederbergia citrisecunda</name>
    <dbReference type="NCBI Taxonomy" id="2833583"/>
    <lineage>
        <taxon>Bacteria</taxon>
        <taxon>Bacillati</taxon>
        <taxon>Bacillota</taxon>
        <taxon>Bacilli</taxon>
        <taxon>Bacillales</taxon>
        <taxon>Bacillaceae</taxon>
        <taxon>Lederbergia</taxon>
    </lineage>
</organism>
<dbReference type="GO" id="GO:0003677">
    <property type="term" value="F:DNA binding"/>
    <property type="evidence" value="ECO:0007669"/>
    <property type="project" value="UniProtKB-UniRule"/>
</dbReference>
<comment type="similarity">
    <text evidence="5">Belongs to the RNA polymerase subunit epsilon family.</text>
</comment>
<dbReference type="GO" id="GO:0003899">
    <property type="term" value="F:DNA-directed RNA polymerase activity"/>
    <property type="evidence" value="ECO:0007669"/>
    <property type="project" value="UniProtKB-UniRule"/>
</dbReference>
<dbReference type="InterPro" id="IPR009907">
    <property type="entry name" value="RpoY"/>
</dbReference>
<keyword evidence="4 5" id="KW-0804">Transcription</keyword>
<dbReference type="RefSeq" id="WP_213109525.1">
    <property type="nucleotide sequence ID" value="NZ_JAGYPJ010000001.1"/>
</dbReference>
<comment type="function">
    <text evidence="5">A non-essential component of RNA polymerase (RNAP).</text>
</comment>
<keyword evidence="7" id="KW-1185">Reference proteome</keyword>
<sequence length="72" mass="8916">MIYKVYYQESKNEVPVREKTKSMYFETNNERTVRQMLKDQKINIEYIQLLEGEYLEYEKQSEHFKLQENVSL</sequence>
<keyword evidence="3 5" id="KW-0548">Nucleotidyltransferase</keyword>
<comment type="subunit">
    <text evidence="5">RNAP is composed of a core of 2 alpha, a beta and a beta' subunit. The core is associated with a delta subunit, and at least one of epsilon or omega. When a sigma factor is associated with the core the holoenzyme is formed, which can initiate transcription.</text>
</comment>
<keyword evidence="2 5" id="KW-0808">Transferase</keyword>
<dbReference type="GO" id="GO:0006351">
    <property type="term" value="P:DNA-templated transcription"/>
    <property type="evidence" value="ECO:0007669"/>
    <property type="project" value="UniProtKB-UniRule"/>
</dbReference>
<dbReference type="GO" id="GO:0000428">
    <property type="term" value="C:DNA-directed RNA polymerase complex"/>
    <property type="evidence" value="ECO:0007669"/>
    <property type="project" value="UniProtKB-KW"/>
</dbReference>